<evidence type="ECO:0000313" key="2">
    <source>
        <dbReference type="Proteomes" id="UP000087171"/>
    </source>
</evidence>
<keyword evidence="2" id="KW-1185">Reference proteome</keyword>
<dbReference type="OrthoDB" id="1896065at2759"/>
<dbReference type="KEGG" id="cam:101510259"/>
<feature type="region of interest" description="Disordered" evidence="1">
    <location>
        <begin position="109"/>
        <end position="136"/>
    </location>
</feature>
<dbReference type="Pfam" id="PF05623">
    <property type="entry name" value="DUF789"/>
    <property type="match status" value="1"/>
</dbReference>
<sequence length="342" mass="39455">MSSSSWSYFRNYPSNLQRFLQCVTPVIASQTLPQSCINDLNSLWQPLGKDTIECFTLKELWDCYNEWSAYGVGVPVMLENGDTVVHYYIPYLSAMQIYTNKSVAASRNQREDNDVVEFESDSWSDDSGTDNSSRSLSNYSSKAWDAVSEDSNFDQESGSWQTKDKLGYLYLNYTEMASPYQRVPFMEKILELAKSYPELMTTMKSVDLSPASWMAVSWYPIYTIPSRKTDKDMEACFLTYHTLSSSFQDFAEHYDMDIEKDEYCFNGWENIVGDDYNKKNNDSISLPPFGLATYKMQCDLWLNTDPNDYESISCLYSAADSWLKQLNVPHHDFNFFTSNPLS</sequence>
<dbReference type="PaxDb" id="3827-XP_004516746.1"/>
<dbReference type="eggNOG" id="ENOG502QQ4H">
    <property type="taxonomic scope" value="Eukaryota"/>
</dbReference>
<protein>
    <submittedName>
        <fullName evidence="3">Uncharacterized protein LOC101510259</fullName>
    </submittedName>
</protein>
<feature type="compositionally biased region" description="Acidic residues" evidence="1">
    <location>
        <begin position="114"/>
        <end position="128"/>
    </location>
</feature>
<proteinExistence type="predicted"/>
<accession>A0A1S2Z835</accession>
<dbReference type="PANTHER" id="PTHR31343">
    <property type="entry name" value="T15D22.8"/>
    <property type="match status" value="1"/>
</dbReference>
<dbReference type="AlphaFoldDB" id="A0A1S2Z835"/>
<evidence type="ECO:0000313" key="3">
    <source>
        <dbReference type="RefSeq" id="XP_004516746.1"/>
    </source>
</evidence>
<dbReference type="PANTHER" id="PTHR31343:SF29">
    <property type="entry name" value="DUF789 DOMAIN-CONTAINING PROTEIN"/>
    <property type="match status" value="1"/>
</dbReference>
<name>A0A1S2Z835_CICAR</name>
<dbReference type="GeneID" id="101510259"/>
<dbReference type="InterPro" id="IPR008507">
    <property type="entry name" value="DUF789"/>
</dbReference>
<organism evidence="2 3">
    <name type="scientific">Cicer arietinum</name>
    <name type="common">Chickpea</name>
    <name type="synonym">Garbanzo</name>
    <dbReference type="NCBI Taxonomy" id="3827"/>
    <lineage>
        <taxon>Eukaryota</taxon>
        <taxon>Viridiplantae</taxon>
        <taxon>Streptophyta</taxon>
        <taxon>Embryophyta</taxon>
        <taxon>Tracheophyta</taxon>
        <taxon>Spermatophyta</taxon>
        <taxon>Magnoliopsida</taxon>
        <taxon>eudicotyledons</taxon>
        <taxon>Gunneridae</taxon>
        <taxon>Pentapetalae</taxon>
        <taxon>rosids</taxon>
        <taxon>fabids</taxon>
        <taxon>Fabales</taxon>
        <taxon>Fabaceae</taxon>
        <taxon>Papilionoideae</taxon>
        <taxon>50 kb inversion clade</taxon>
        <taxon>NPAAA clade</taxon>
        <taxon>Hologalegina</taxon>
        <taxon>IRL clade</taxon>
        <taxon>Cicereae</taxon>
        <taxon>Cicer</taxon>
    </lineage>
</organism>
<dbReference type="Proteomes" id="UP000087171">
    <property type="component" value="Unplaced"/>
</dbReference>
<gene>
    <name evidence="3" type="primary">LOC101510259</name>
</gene>
<evidence type="ECO:0000256" key="1">
    <source>
        <dbReference type="SAM" id="MobiDB-lite"/>
    </source>
</evidence>
<reference evidence="3" key="1">
    <citation type="submission" date="2025-08" db="UniProtKB">
        <authorList>
            <consortium name="RefSeq"/>
        </authorList>
    </citation>
    <scope>IDENTIFICATION</scope>
    <source>
        <tissue evidence="3">Etiolated seedlings</tissue>
    </source>
</reference>
<dbReference type="RefSeq" id="XP_004516746.1">
    <property type="nucleotide sequence ID" value="XM_004516689.3"/>
</dbReference>